<dbReference type="CDD" id="cd01562">
    <property type="entry name" value="Thr-dehyd"/>
    <property type="match status" value="1"/>
</dbReference>
<dbReference type="GO" id="GO:0006565">
    <property type="term" value="P:L-serine catabolic process"/>
    <property type="evidence" value="ECO:0007669"/>
    <property type="project" value="TreeGrafter"/>
</dbReference>
<evidence type="ECO:0000313" key="10">
    <source>
        <dbReference type="EMBL" id="ADU27756.1"/>
    </source>
</evidence>
<dbReference type="GO" id="GO:0009097">
    <property type="term" value="P:isoleucine biosynthetic process"/>
    <property type="evidence" value="ECO:0007669"/>
    <property type="project" value="TreeGrafter"/>
</dbReference>
<dbReference type="STRING" id="663278.Ethha_2242"/>
<dbReference type="InterPro" id="IPR036052">
    <property type="entry name" value="TrpB-like_PALP_sf"/>
</dbReference>
<dbReference type="EC" id="4.3.1.19" evidence="4"/>
<organism evidence="10 11">
    <name type="scientific">Ethanoligenens harbinense (strain DSM 18485 / JCM 12961 / CGMCC 1.5033 / YUAN-3)</name>
    <dbReference type="NCBI Taxonomy" id="663278"/>
    <lineage>
        <taxon>Bacteria</taxon>
        <taxon>Bacillati</taxon>
        <taxon>Bacillota</taxon>
        <taxon>Clostridia</taxon>
        <taxon>Eubacteriales</taxon>
        <taxon>Oscillospiraceae</taxon>
        <taxon>Ethanoligenens</taxon>
    </lineage>
</organism>
<dbReference type="InterPro" id="IPR001926">
    <property type="entry name" value="TrpB-like_PALP"/>
</dbReference>
<keyword evidence="5" id="KW-0663">Pyridoxal phosphate</keyword>
<dbReference type="Gene3D" id="3.40.50.1100">
    <property type="match status" value="2"/>
</dbReference>
<comment type="catalytic activity">
    <reaction evidence="1">
        <text>L-threonine = 2-oxobutanoate + NH4(+)</text>
        <dbReference type="Rhea" id="RHEA:22108"/>
        <dbReference type="ChEBI" id="CHEBI:16763"/>
        <dbReference type="ChEBI" id="CHEBI:28938"/>
        <dbReference type="ChEBI" id="CHEBI:57926"/>
        <dbReference type="EC" id="4.3.1.19"/>
    </reaction>
</comment>
<evidence type="ECO:0000259" key="9">
    <source>
        <dbReference type="Pfam" id="PF00291"/>
    </source>
</evidence>
<dbReference type="RefSeq" id="WP_013486104.1">
    <property type="nucleotide sequence ID" value="NC_014828.1"/>
</dbReference>
<proteinExistence type="inferred from homology"/>
<dbReference type="InterPro" id="IPR050147">
    <property type="entry name" value="Ser/Thr_Dehydratase"/>
</dbReference>
<dbReference type="FunFam" id="3.40.50.1100:FF:000005">
    <property type="entry name" value="Threonine dehydratase catabolic"/>
    <property type="match status" value="1"/>
</dbReference>
<reference evidence="10 11" key="1">
    <citation type="submission" date="2010-12" db="EMBL/GenBank/DDBJ databases">
        <title>Complete sequence of Ethanoligenens harbinense YUAN-3.</title>
        <authorList>
            <person name="Lucas S."/>
            <person name="Copeland A."/>
            <person name="Lapidus A."/>
            <person name="Cheng J.-F."/>
            <person name="Bruce D."/>
            <person name="Goodwin L."/>
            <person name="Pitluck S."/>
            <person name="Chertkov O."/>
            <person name="Misra M."/>
            <person name="Detter J.C."/>
            <person name="Han C."/>
            <person name="Tapia R."/>
            <person name="Land M."/>
            <person name="Hauser L."/>
            <person name="Jeffries C."/>
            <person name="Kyrpides N."/>
            <person name="Ivanova N."/>
            <person name="Mikhailova N."/>
            <person name="Wang A."/>
            <person name="Mouttaki H."/>
            <person name="He Z."/>
            <person name="Zhou J."/>
            <person name="Hemme C.L."/>
            <person name="Woyke T."/>
        </authorList>
    </citation>
    <scope>NUCLEOTIDE SEQUENCE [LARGE SCALE GENOMIC DNA]</scope>
    <source>
        <strain evidence="11">DSM 18485 / JCM 12961 / CGMCC 1.5033 / YUAN-3</strain>
    </source>
</reference>
<name>E6U4E9_ETHHY</name>
<dbReference type="GO" id="GO:0003941">
    <property type="term" value="F:L-serine ammonia-lyase activity"/>
    <property type="evidence" value="ECO:0007669"/>
    <property type="project" value="TreeGrafter"/>
</dbReference>
<dbReference type="Proteomes" id="UP000001551">
    <property type="component" value="Chromosome"/>
</dbReference>
<protein>
    <recommendedName>
        <fullName evidence="4">threonine ammonia-lyase</fullName>
        <ecNumber evidence="4">4.3.1.19</ecNumber>
    </recommendedName>
    <alternativeName>
        <fullName evidence="8">Threonine deaminase</fullName>
    </alternativeName>
</protein>
<dbReference type="Pfam" id="PF00291">
    <property type="entry name" value="PALP"/>
    <property type="match status" value="1"/>
</dbReference>
<evidence type="ECO:0000256" key="3">
    <source>
        <dbReference type="ARBA" id="ARBA00010869"/>
    </source>
</evidence>
<evidence type="ECO:0000313" key="11">
    <source>
        <dbReference type="Proteomes" id="UP000001551"/>
    </source>
</evidence>
<evidence type="ECO:0000256" key="6">
    <source>
        <dbReference type="ARBA" id="ARBA00023239"/>
    </source>
</evidence>
<dbReference type="GO" id="GO:0006567">
    <property type="term" value="P:L-threonine catabolic process"/>
    <property type="evidence" value="ECO:0007669"/>
    <property type="project" value="TreeGrafter"/>
</dbReference>
<dbReference type="KEGG" id="eha:Ethha_2242"/>
<evidence type="ECO:0000256" key="1">
    <source>
        <dbReference type="ARBA" id="ARBA00001274"/>
    </source>
</evidence>
<comment type="function">
    <text evidence="7">Catalyzes the anaerobic formation of alpha-ketobutyrate and ammonia from threonine in a two-step reaction. The first step involved a dehydration of threonine and a production of enamine intermediates (aminocrotonate), which tautomerizes to its imine form (iminobutyrate). Both intermediates are unstable and short-lived. The second step is the nonenzymatic hydrolysis of the enamine/imine intermediates to form 2-ketobutyrate and free ammonia. In the low water environment of the cell, the second step is accelerated by RidA.</text>
</comment>
<evidence type="ECO:0000256" key="2">
    <source>
        <dbReference type="ARBA" id="ARBA00001933"/>
    </source>
</evidence>
<evidence type="ECO:0000256" key="5">
    <source>
        <dbReference type="ARBA" id="ARBA00022898"/>
    </source>
</evidence>
<gene>
    <name evidence="10" type="ordered locus">Ethha_2242</name>
</gene>
<dbReference type="SUPFAM" id="SSF53686">
    <property type="entry name" value="Tryptophan synthase beta subunit-like PLP-dependent enzymes"/>
    <property type="match status" value="1"/>
</dbReference>
<dbReference type="EMBL" id="CP002400">
    <property type="protein sequence ID" value="ADU27756.1"/>
    <property type="molecule type" value="Genomic_DNA"/>
</dbReference>
<dbReference type="GO" id="GO:0004794">
    <property type="term" value="F:threonine deaminase activity"/>
    <property type="evidence" value="ECO:0007669"/>
    <property type="project" value="UniProtKB-EC"/>
</dbReference>
<dbReference type="PANTHER" id="PTHR48078">
    <property type="entry name" value="THREONINE DEHYDRATASE, MITOCHONDRIAL-RELATED"/>
    <property type="match status" value="1"/>
</dbReference>
<comment type="similarity">
    <text evidence="3">Belongs to the serine/threonine dehydratase family.</text>
</comment>
<evidence type="ECO:0000256" key="4">
    <source>
        <dbReference type="ARBA" id="ARBA00012096"/>
    </source>
</evidence>
<dbReference type="HOGENOM" id="CLU_021152_4_2_9"/>
<dbReference type="eggNOG" id="COG1171">
    <property type="taxonomic scope" value="Bacteria"/>
</dbReference>
<sequence length="317" mass="34231">MISFQDVLEARRRIESFVYKTPLEIAPSLSKDARVYLKLECQQRQKSFKTRGAFSKISSLSKEERAKGIIAVSSGNHAAGVSYACHMFGIKNCKVIVPETTPQPKIEKIRYYGATVVQKGENYDEAHAFAMEVLESEKSVFVDSCSDVQVIAGQGTIGLEILEQNPDIHTLLVPIGGGGIITGISVAAKHLKPDIEVYGVQPKACPAMLRSMQDGRLYSEYPSKPSACDALVGGVAEIPYQMSGQCIDDILLVSEESILAADAMLLLKEKIIAEPSSATVAAAVREYPERFAGKNVAAVVTGGNLSAAMMKKLIETV</sequence>
<evidence type="ECO:0000256" key="8">
    <source>
        <dbReference type="ARBA" id="ARBA00031427"/>
    </source>
</evidence>
<comment type="cofactor">
    <cofactor evidence="2">
        <name>pyridoxal 5'-phosphate</name>
        <dbReference type="ChEBI" id="CHEBI:597326"/>
    </cofactor>
</comment>
<dbReference type="PANTHER" id="PTHR48078:SF6">
    <property type="entry name" value="L-THREONINE DEHYDRATASE CATABOLIC TDCB"/>
    <property type="match status" value="1"/>
</dbReference>
<keyword evidence="11" id="KW-1185">Reference proteome</keyword>
<dbReference type="AlphaFoldDB" id="E6U4E9"/>
<feature type="domain" description="Tryptophan synthase beta chain-like PALP" evidence="9">
    <location>
        <begin position="15"/>
        <end position="302"/>
    </location>
</feature>
<evidence type="ECO:0000256" key="7">
    <source>
        <dbReference type="ARBA" id="ARBA00025527"/>
    </source>
</evidence>
<keyword evidence="6" id="KW-0456">Lyase</keyword>
<accession>E6U4E9</accession>